<feature type="coiled-coil region" evidence="1">
    <location>
        <begin position="366"/>
        <end position="393"/>
    </location>
</feature>
<dbReference type="GO" id="GO:0098982">
    <property type="term" value="C:GABA-ergic synapse"/>
    <property type="evidence" value="ECO:0007669"/>
    <property type="project" value="Ensembl"/>
</dbReference>
<dbReference type="AlphaFoldDB" id="A0A8C6GIV3"/>
<dbReference type="GO" id="GO:0098978">
    <property type="term" value="C:glutamatergic synapse"/>
    <property type="evidence" value="ECO:0007669"/>
    <property type="project" value="Ensembl"/>
</dbReference>
<feature type="region of interest" description="Disordered" evidence="2">
    <location>
        <begin position="1"/>
        <end position="86"/>
    </location>
</feature>
<protein>
    <submittedName>
        <fullName evidence="3">Disrupted in schizophrenia 1</fullName>
    </submittedName>
</protein>
<organism evidence="3 4">
    <name type="scientific">Mus spicilegus</name>
    <name type="common">Mound-building mouse</name>
    <dbReference type="NCBI Taxonomy" id="10103"/>
    <lineage>
        <taxon>Eukaryota</taxon>
        <taxon>Metazoa</taxon>
        <taxon>Chordata</taxon>
        <taxon>Craniata</taxon>
        <taxon>Vertebrata</taxon>
        <taxon>Euteleostomi</taxon>
        <taxon>Mammalia</taxon>
        <taxon>Eutheria</taxon>
        <taxon>Euarchontoglires</taxon>
        <taxon>Glires</taxon>
        <taxon>Rodentia</taxon>
        <taxon>Myomorpha</taxon>
        <taxon>Muroidea</taxon>
        <taxon>Muridae</taxon>
        <taxon>Murinae</taxon>
        <taxon>Mus</taxon>
        <taxon>Mus</taxon>
    </lineage>
</organism>
<feature type="region of interest" description="Disordered" evidence="2">
    <location>
        <begin position="280"/>
        <end position="319"/>
    </location>
</feature>
<dbReference type="GO" id="GO:0060070">
    <property type="term" value="P:canonical Wnt signaling pathway"/>
    <property type="evidence" value="ECO:0007669"/>
    <property type="project" value="Ensembl"/>
</dbReference>
<dbReference type="GeneTree" id="ENSGT00390000006176"/>
<dbReference type="GO" id="GO:0000226">
    <property type="term" value="P:microtubule cytoskeleton organization"/>
    <property type="evidence" value="ECO:0007669"/>
    <property type="project" value="Ensembl"/>
</dbReference>
<dbReference type="GO" id="GO:0005739">
    <property type="term" value="C:mitochondrion"/>
    <property type="evidence" value="ECO:0007669"/>
    <property type="project" value="Ensembl"/>
</dbReference>
<dbReference type="GO" id="GO:0051560">
    <property type="term" value="P:mitochondrial calcium ion homeostasis"/>
    <property type="evidence" value="ECO:0007669"/>
    <property type="project" value="Ensembl"/>
</dbReference>
<dbReference type="GO" id="GO:0050965">
    <property type="term" value="P:detection of temperature stimulus involved in sensory perception of pain"/>
    <property type="evidence" value="ECO:0007669"/>
    <property type="project" value="Ensembl"/>
</dbReference>
<feature type="region of interest" description="Disordered" evidence="2">
    <location>
        <begin position="832"/>
        <end position="852"/>
    </location>
</feature>
<name>A0A8C6GIV3_MUSSI</name>
<dbReference type="GO" id="GO:0070050">
    <property type="term" value="P:neuron cellular homeostasis"/>
    <property type="evidence" value="ECO:0007669"/>
    <property type="project" value="Ensembl"/>
</dbReference>
<reference evidence="3" key="1">
    <citation type="submission" date="2025-08" db="UniProtKB">
        <authorList>
            <consortium name="Ensembl"/>
        </authorList>
    </citation>
    <scope>IDENTIFICATION</scope>
</reference>
<reference evidence="3" key="2">
    <citation type="submission" date="2025-09" db="UniProtKB">
        <authorList>
            <consortium name="Ensembl"/>
        </authorList>
    </citation>
    <scope>IDENTIFICATION</scope>
</reference>
<evidence type="ECO:0000313" key="3">
    <source>
        <dbReference type="Ensembl" id="ENSMSIP00000006688.1"/>
    </source>
</evidence>
<dbReference type="GO" id="GO:0097546">
    <property type="term" value="C:ciliary base"/>
    <property type="evidence" value="ECO:0007669"/>
    <property type="project" value="Ensembl"/>
</dbReference>
<feature type="region of interest" description="Disordered" evidence="2">
    <location>
        <begin position="707"/>
        <end position="743"/>
    </location>
</feature>
<dbReference type="GO" id="GO:0031929">
    <property type="term" value="P:TOR signaling"/>
    <property type="evidence" value="ECO:0007669"/>
    <property type="project" value="Ensembl"/>
</dbReference>
<dbReference type="GO" id="GO:0005829">
    <property type="term" value="C:cytosol"/>
    <property type="evidence" value="ECO:0007669"/>
    <property type="project" value="Ensembl"/>
</dbReference>
<keyword evidence="4" id="KW-1185">Reference proteome</keyword>
<evidence type="ECO:0000313" key="4">
    <source>
        <dbReference type="Proteomes" id="UP000694415"/>
    </source>
</evidence>
<dbReference type="GO" id="GO:0014069">
    <property type="term" value="C:postsynaptic density"/>
    <property type="evidence" value="ECO:0007669"/>
    <property type="project" value="Ensembl"/>
</dbReference>
<dbReference type="GO" id="GO:0030177">
    <property type="term" value="P:positive regulation of Wnt signaling pathway"/>
    <property type="evidence" value="ECO:0007669"/>
    <property type="project" value="Ensembl"/>
</dbReference>
<dbReference type="GO" id="GO:0036064">
    <property type="term" value="C:ciliary basal body"/>
    <property type="evidence" value="ECO:0007669"/>
    <property type="project" value="Ensembl"/>
</dbReference>
<dbReference type="GO" id="GO:0002052">
    <property type="term" value="P:positive regulation of neuroblast proliferation"/>
    <property type="evidence" value="ECO:0007669"/>
    <property type="project" value="Ensembl"/>
</dbReference>
<dbReference type="InterPro" id="IPR026081">
    <property type="entry name" value="DISC1"/>
</dbReference>
<evidence type="ECO:0000256" key="1">
    <source>
        <dbReference type="SAM" id="Coils"/>
    </source>
</evidence>
<dbReference type="GO" id="GO:0001764">
    <property type="term" value="P:neuron migration"/>
    <property type="evidence" value="ECO:0007669"/>
    <property type="project" value="Ensembl"/>
</dbReference>
<proteinExistence type="predicted"/>
<dbReference type="GO" id="GO:0005813">
    <property type="term" value="C:centrosome"/>
    <property type="evidence" value="ECO:0007669"/>
    <property type="project" value="Ensembl"/>
</dbReference>
<dbReference type="PANTHER" id="PTHR14332">
    <property type="entry name" value="DISRUPTED IN SCHIZOPHRENIA 1 PROTEIN"/>
    <property type="match status" value="1"/>
</dbReference>
<dbReference type="GO" id="GO:0099175">
    <property type="term" value="P:regulation of postsynapse organization"/>
    <property type="evidence" value="ECO:0007669"/>
    <property type="project" value="Ensembl"/>
</dbReference>
<dbReference type="GO" id="GO:0090128">
    <property type="term" value="P:regulation of synapse maturation"/>
    <property type="evidence" value="ECO:0007669"/>
    <property type="project" value="Ensembl"/>
</dbReference>
<dbReference type="Proteomes" id="UP000694415">
    <property type="component" value="Unplaced"/>
</dbReference>
<dbReference type="GO" id="GO:0045111">
    <property type="term" value="C:intermediate filament cytoskeleton"/>
    <property type="evidence" value="ECO:0007669"/>
    <property type="project" value="Ensembl"/>
</dbReference>
<dbReference type="GO" id="GO:0042802">
    <property type="term" value="F:identical protein binding"/>
    <property type="evidence" value="ECO:0007669"/>
    <property type="project" value="Ensembl"/>
</dbReference>
<evidence type="ECO:0000256" key="2">
    <source>
        <dbReference type="SAM" id="MobiDB-lite"/>
    </source>
</evidence>
<dbReference type="GO" id="GO:0006511">
    <property type="term" value="P:ubiquitin-dependent protein catabolic process"/>
    <property type="evidence" value="ECO:0007669"/>
    <property type="project" value="Ensembl"/>
</dbReference>
<feature type="region of interest" description="Disordered" evidence="2">
    <location>
        <begin position="236"/>
        <end position="264"/>
    </location>
</feature>
<feature type="coiled-coil region" evidence="1">
    <location>
        <begin position="451"/>
        <end position="492"/>
    </location>
</feature>
<accession>A0A8C6GIV3</accession>
<dbReference type="PANTHER" id="PTHR14332:SF3">
    <property type="entry name" value="DISRUPTED IN SCHIZOPHRENIA 1 PROTEIN"/>
    <property type="match status" value="1"/>
</dbReference>
<keyword evidence="1" id="KW-0175">Coiled coil</keyword>
<dbReference type="GO" id="GO:0021799">
    <property type="term" value="P:cerebral cortex radially oriented cell migration"/>
    <property type="evidence" value="ECO:0007669"/>
    <property type="project" value="Ensembl"/>
</dbReference>
<dbReference type="GO" id="GO:0021846">
    <property type="term" value="P:cell proliferation in forebrain"/>
    <property type="evidence" value="ECO:0007669"/>
    <property type="project" value="Ensembl"/>
</dbReference>
<dbReference type="Ensembl" id="ENSMSIT00000008476.1">
    <property type="protein sequence ID" value="ENSMSIP00000006688.1"/>
    <property type="gene ID" value="ENSMSIG00000005602.1"/>
</dbReference>
<dbReference type="GO" id="GO:0010975">
    <property type="term" value="P:regulation of neuron projection development"/>
    <property type="evidence" value="ECO:0007669"/>
    <property type="project" value="Ensembl"/>
</dbReference>
<sequence>MQGGGPRGAPIHSPSHGADSGHGLPPAVAPQRRRLTRRPGYMRSTAGSGIGFLSPAVGMPHPSSAGLTGQQSQHSQSKAGQCGLDPGSHCQASLVGKPFLKSSLVPAVASEGHLHPAQRSMRKRPVYFGVHSKNDSRQSERLTGSFKPGDSGFWQELLSSDSFKSLAPSLDAPWNKGSRGLKTVKPLASPALNGPADIASLPGFQDTFTSSFSFIQLSLGAAGERGEAEGCLPSREAEPLHQRPQEMAAEASSSDRPHGDPRHLWTFSLHAAPGLADLAQVTRSSSRQPECGTVSSSSDTGFSSQDASSAGGRGDQGGGWADAHGWHTLLREWEPMLQDYLLSNRRQLEVTSLILKLQKCQEKAVEDGDYDTAETLRQRLEELEQEKGRLSWALPSQQPALRNFLGYLAAQTQVVLHGATQRAGSDDSEAPLEGQLRTTAQDSLPASITRRDWLIREKQQLQKEIEALQARMSALEAKEKRLSQELEEQEVLLRWPGCDLMALVAQMSPGQLQEVSKALGETLTSANQAPFHVEPPETLRSLRERTKSLNLAVRELTAQVCSGEKLCSSLRRRLSDLDTRLPALLEAKMLALSGSCFSTAKELTEEIWALSSEREGLEMFLGRLLALSSRNSRRLGIVKEDYLRCRQDLALQDAAHKTRVKANTVKCMEVLEGQLSSCRCPLLGRVWKADLETCQLLMQSLQLQETGSSPYAEDEEQVHSTGEAAQTAALAVPRTPHPEEEKSSLQVLQEWNTHSALSPHCAAGPRKEDSHIISAEVGEKCEAIGVRLLHLEDQLLGAMYSHDEALFQSLQGELQTVKETLQAMILQLQPTKEAGGEASASYPTAGAQETEA</sequence>
<dbReference type="GO" id="GO:2000060">
    <property type="term" value="P:positive regulation of ubiquitin-dependent protein catabolic process"/>
    <property type="evidence" value="ECO:0007669"/>
    <property type="project" value="Ensembl"/>
</dbReference>
<feature type="compositionally biased region" description="Low complexity" evidence="2">
    <location>
        <begin position="295"/>
        <end position="310"/>
    </location>
</feature>
<feature type="compositionally biased region" description="Basic and acidic residues" evidence="2">
    <location>
        <begin position="253"/>
        <end position="263"/>
    </location>
</feature>
<dbReference type="GO" id="GO:0005874">
    <property type="term" value="C:microtubule"/>
    <property type="evidence" value="ECO:0007669"/>
    <property type="project" value="TreeGrafter"/>
</dbReference>
<feature type="compositionally biased region" description="Polar residues" evidence="2">
    <location>
        <begin position="65"/>
        <end position="79"/>
    </location>
</feature>
<dbReference type="GO" id="GO:0008021">
    <property type="term" value="C:synaptic vesicle"/>
    <property type="evidence" value="ECO:0007669"/>
    <property type="project" value="Ensembl"/>
</dbReference>
<dbReference type="GO" id="GO:1905515">
    <property type="term" value="P:non-motile cilium assembly"/>
    <property type="evidence" value="ECO:0007669"/>
    <property type="project" value="Ensembl"/>
</dbReference>
<dbReference type="GO" id="GO:0008104">
    <property type="term" value="P:intracellular protein localization"/>
    <property type="evidence" value="ECO:0007669"/>
    <property type="project" value="Ensembl"/>
</dbReference>
<dbReference type="GO" id="GO:0060090">
    <property type="term" value="F:molecular adaptor activity"/>
    <property type="evidence" value="ECO:0007669"/>
    <property type="project" value="Ensembl"/>
</dbReference>